<accession>A0A365XYY8</accession>
<keyword evidence="1" id="KW-0472">Membrane</keyword>
<feature type="transmembrane region" description="Helical" evidence="1">
    <location>
        <begin position="28"/>
        <end position="52"/>
    </location>
</feature>
<reference evidence="2 3" key="1">
    <citation type="submission" date="2018-05" db="EMBL/GenBank/DDBJ databases">
        <title>Chitinophaga sp. K3CV102501T nov., isolated from isolated from a monsoon evergreen broad-leaved forest soil.</title>
        <authorList>
            <person name="Lv Y."/>
        </authorList>
    </citation>
    <scope>NUCLEOTIDE SEQUENCE [LARGE SCALE GENOMIC DNA]</scope>
    <source>
        <strain evidence="2 3">GDMCC 1.1325</strain>
    </source>
</reference>
<comment type="caution">
    <text evidence="2">The sequence shown here is derived from an EMBL/GenBank/DDBJ whole genome shotgun (WGS) entry which is preliminary data.</text>
</comment>
<gene>
    <name evidence="2" type="ORF">DF182_02985</name>
</gene>
<protein>
    <submittedName>
        <fullName evidence="2">Uncharacterized protein</fullName>
    </submittedName>
</protein>
<feature type="transmembrane region" description="Helical" evidence="1">
    <location>
        <begin position="72"/>
        <end position="92"/>
    </location>
</feature>
<feature type="transmembrane region" description="Helical" evidence="1">
    <location>
        <begin position="245"/>
        <end position="266"/>
    </location>
</feature>
<dbReference type="RefSeq" id="WP_113614194.1">
    <property type="nucleotide sequence ID" value="NZ_QFFJ01000001.1"/>
</dbReference>
<proteinExistence type="predicted"/>
<keyword evidence="1" id="KW-1133">Transmembrane helix</keyword>
<evidence type="ECO:0000313" key="2">
    <source>
        <dbReference type="EMBL" id="RBL91596.1"/>
    </source>
</evidence>
<sequence length="285" mass="32157">MYSIFTAAVQCILRWYPQKAIRLFNFNLTLLVILFALGTLLGCGVIIVATSIWPYTESLSDAFTSSRSLVHFKLAIVVRGVITIGTGLYALYLPQLEKLETPPTIADFIQSVSTRSLNFFFLCVMGYCVLMTVTFNGIFAPLYNFDHQLAPEASKWRQYVDTVFQEGFWLLSCVLAFFIVTHHHSEKAGEFNSRRYKPAKGAVLLLSIIAWAFFSKLEGYNWYVYYPFTLLVKASLAPYLFNNTLSLLVMAYLLPALAGISGYSFAHHQQPAEQKQSDTPALEEA</sequence>
<feature type="transmembrane region" description="Helical" evidence="1">
    <location>
        <begin position="202"/>
        <end position="225"/>
    </location>
</feature>
<evidence type="ECO:0000256" key="1">
    <source>
        <dbReference type="SAM" id="Phobius"/>
    </source>
</evidence>
<dbReference type="EMBL" id="QFFJ01000001">
    <property type="protein sequence ID" value="RBL91596.1"/>
    <property type="molecule type" value="Genomic_DNA"/>
</dbReference>
<evidence type="ECO:0000313" key="3">
    <source>
        <dbReference type="Proteomes" id="UP000253410"/>
    </source>
</evidence>
<dbReference type="Proteomes" id="UP000253410">
    <property type="component" value="Unassembled WGS sequence"/>
</dbReference>
<organism evidence="2 3">
    <name type="scientific">Chitinophaga flava</name>
    <dbReference type="NCBI Taxonomy" id="2259036"/>
    <lineage>
        <taxon>Bacteria</taxon>
        <taxon>Pseudomonadati</taxon>
        <taxon>Bacteroidota</taxon>
        <taxon>Chitinophagia</taxon>
        <taxon>Chitinophagales</taxon>
        <taxon>Chitinophagaceae</taxon>
        <taxon>Chitinophaga</taxon>
    </lineage>
</organism>
<feature type="transmembrane region" description="Helical" evidence="1">
    <location>
        <begin position="163"/>
        <end position="181"/>
    </location>
</feature>
<keyword evidence="1" id="KW-0812">Transmembrane</keyword>
<name>A0A365XYY8_9BACT</name>
<feature type="transmembrane region" description="Helical" evidence="1">
    <location>
        <begin position="119"/>
        <end position="143"/>
    </location>
</feature>
<keyword evidence="3" id="KW-1185">Reference proteome</keyword>
<dbReference type="AlphaFoldDB" id="A0A365XYY8"/>